<evidence type="ECO:0000313" key="3">
    <source>
        <dbReference type="Proteomes" id="UP000055702"/>
    </source>
</evidence>
<organism evidence="2">
    <name type="scientific">Shewanella frigidimarina</name>
    <dbReference type="NCBI Taxonomy" id="56812"/>
    <lineage>
        <taxon>Bacteria</taxon>
        <taxon>Pseudomonadati</taxon>
        <taxon>Pseudomonadota</taxon>
        <taxon>Gammaproteobacteria</taxon>
        <taxon>Alteromonadales</taxon>
        <taxon>Shewanellaceae</taxon>
        <taxon>Shewanella</taxon>
    </lineage>
</organism>
<feature type="transmembrane region" description="Helical" evidence="1">
    <location>
        <begin position="16"/>
        <end position="33"/>
    </location>
</feature>
<feature type="transmembrane region" description="Helical" evidence="1">
    <location>
        <begin position="39"/>
        <end position="60"/>
    </location>
</feature>
<keyword evidence="1" id="KW-1133">Transmembrane helix</keyword>
<reference evidence="2 3" key="1">
    <citation type="submission" date="2016-01" db="EMBL/GenBank/DDBJ databases">
        <title>Draft genome of the antarctic isolate Shewanella frigidimarina Ag06-30.</title>
        <authorList>
            <person name="Parmeciano Di Noto G."/>
            <person name="Vazquez S."/>
            <person name="Mac Cormack W."/>
            <person name="Iriarte A."/>
            <person name="Quiroga C."/>
        </authorList>
    </citation>
    <scope>NUCLEOTIDE SEQUENCE [LARGE SCALE GENOMIC DNA]</scope>
    <source>
        <strain evidence="2 3">Ag06-30</strain>
    </source>
</reference>
<comment type="caution">
    <text evidence="2">The sequence shown here is derived from an EMBL/GenBank/DDBJ whole genome shotgun (WGS) entry which is preliminary data.</text>
</comment>
<dbReference type="RefSeq" id="WP_059748011.1">
    <property type="nucleotide sequence ID" value="NZ_JBOZOX010000002.1"/>
</dbReference>
<protein>
    <submittedName>
        <fullName evidence="2">Uncharacterized protein</fullName>
    </submittedName>
</protein>
<proteinExistence type="predicted"/>
<evidence type="ECO:0000313" key="2">
    <source>
        <dbReference type="EMBL" id="KVW99826.1"/>
    </source>
</evidence>
<name>A0A119CYH8_SHEFR</name>
<dbReference type="EMBL" id="LRDC01000090">
    <property type="protein sequence ID" value="KVW99826.1"/>
    <property type="molecule type" value="Genomic_DNA"/>
</dbReference>
<keyword evidence="1" id="KW-0472">Membrane</keyword>
<feature type="transmembrane region" description="Helical" evidence="1">
    <location>
        <begin position="72"/>
        <end position="93"/>
    </location>
</feature>
<sequence>MVATFHRRGPDRLQKFFLYLILTDWLLLIITAIKMESLSFFYGSVIAIMLFVYNLFLAHLCRVRARRAEDTYLIYPVVLGAFISFLLVSYFFILS</sequence>
<dbReference type="Proteomes" id="UP000055702">
    <property type="component" value="Unassembled WGS sequence"/>
</dbReference>
<evidence type="ECO:0000256" key="1">
    <source>
        <dbReference type="SAM" id="Phobius"/>
    </source>
</evidence>
<dbReference type="AlphaFoldDB" id="A0A119CYH8"/>
<gene>
    <name evidence="2" type="ORF">AWJ07_11000</name>
</gene>
<keyword evidence="1" id="KW-0812">Transmembrane</keyword>
<accession>A0A119CYH8</accession>